<organism evidence="1">
    <name type="scientific">candidate division CPR1 bacterium ADurb.Bin160</name>
    <dbReference type="NCBI Taxonomy" id="1852826"/>
    <lineage>
        <taxon>Bacteria</taxon>
        <taxon>candidate division CPR1</taxon>
    </lineage>
</organism>
<reference evidence="1" key="1">
    <citation type="submission" date="2017-02" db="EMBL/GenBank/DDBJ databases">
        <title>Delving into the versatile metabolic prowess of the omnipresent phylum Bacteroidetes.</title>
        <authorList>
            <person name="Nobu M.K."/>
            <person name="Mei R."/>
            <person name="Narihiro T."/>
            <person name="Kuroda K."/>
            <person name="Liu W.-T."/>
        </authorList>
    </citation>
    <scope>NUCLEOTIDE SEQUENCE</scope>
    <source>
        <strain evidence="1">ADurb.Bin160</strain>
    </source>
</reference>
<evidence type="ECO:0000313" key="1">
    <source>
        <dbReference type="EMBL" id="OQB40360.1"/>
    </source>
</evidence>
<name>A0A1V5ZJJ2_9BACT</name>
<sequence>MGLMNSIAQKYLSKAVMDVIMEKCPPLYVFIDSLDEVNLWEAIGNLIEEQQRLSRTLIMGQVINVKDIKKQVEIMDYVIRFFKGKEPALSTLIALLKALEIDKVASVEVTEFIKNMSSIDKKK</sequence>
<dbReference type="EMBL" id="MWDB01000047">
    <property type="protein sequence ID" value="OQB40360.1"/>
    <property type="molecule type" value="Genomic_DNA"/>
</dbReference>
<dbReference type="Proteomes" id="UP000485621">
    <property type="component" value="Unassembled WGS sequence"/>
</dbReference>
<protein>
    <submittedName>
        <fullName evidence="1">Uncharacterized protein</fullName>
    </submittedName>
</protein>
<proteinExistence type="predicted"/>
<accession>A0A1V5ZJJ2</accession>
<dbReference type="AlphaFoldDB" id="A0A1V5ZJJ2"/>
<gene>
    <name evidence="1" type="ORF">BWY04_01367</name>
</gene>
<comment type="caution">
    <text evidence="1">The sequence shown here is derived from an EMBL/GenBank/DDBJ whole genome shotgun (WGS) entry which is preliminary data.</text>
</comment>